<evidence type="ECO:0008006" key="3">
    <source>
        <dbReference type="Google" id="ProtNLM"/>
    </source>
</evidence>
<protein>
    <recommendedName>
        <fullName evidence="3">Hydrolase TatD</fullName>
    </recommendedName>
</protein>
<dbReference type="PANTHER" id="PTHR42206">
    <property type="entry name" value="METAL-DEPENDENT HYDROLASE-RELATED"/>
    <property type="match status" value="1"/>
</dbReference>
<dbReference type="InterPro" id="IPR001130">
    <property type="entry name" value="TatD-like"/>
</dbReference>
<evidence type="ECO:0000313" key="2">
    <source>
        <dbReference type="Proteomes" id="UP000244093"/>
    </source>
</evidence>
<dbReference type="GO" id="GO:0016788">
    <property type="term" value="F:hydrolase activity, acting on ester bonds"/>
    <property type="evidence" value="ECO:0007669"/>
    <property type="project" value="InterPro"/>
</dbReference>
<comment type="caution">
    <text evidence="1">The sequence shown here is derived from an EMBL/GenBank/DDBJ whole genome shotgun (WGS) entry which is preliminary data.</text>
</comment>
<dbReference type="AlphaFoldDB" id="A0A2R7Y6C3"/>
<dbReference type="PANTHER" id="PTHR42206:SF1">
    <property type="entry name" value="METAL-DEPENDENT HYDROLASE"/>
    <property type="match status" value="1"/>
</dbReference>
<reference evidence="1 2" key="1">
    <citation type="journal article" date="2018" name="Syst. Appl. Microbiol.">
        <title>A new symbiotic nanoarchaeote (Candidatus Nanoclepta minutus) and its host (Zestosphaera tikiterensis gen. nov., sp. nov.) from a New Zealand hot spring.</title>
        <authorList>
            <person name="St John E."/>
            <person name="Liu Y."/>
            <person name="Podar M."/>
            <person name="Stott M.B."/>
            <person name="Meneghin J."/>
            <person name="Chen Z."/>
            <person name="Lagutin K."/>
            <person name="Mitchell K."/>
            <person name="Reysenbach A.L."/>
        </authorList>
    </citation>
    <scope>NUCLEOTIDE SEQUENCE [LARGE SCALE GENOMIC DNA]</scope>
    <source>
        <strain evidence="1">NZ3</strain>
    </source>
</reference>
<dbReference type="InterPro" id="IPR032466">
    <property type="entry name" value="Metal_Hydrolase"/>
</dbReference>
<dbReference type="InterPro" id="IPR011589">
    <property type="entry name" value="UCP004961"/>
</dbReference>
<sequence>MRFKVKVVDGHLHSSPKGLGGYAIATKFKDVGGVFMVLVSLPPNHYGLPGGLEGLIKSFDLHVRECKAASEAGVLVVCLAGIHPSYVDSLVKDLGLHRIDEILHVIENALKHLITLRREGFIQGFGEFGRPHYKTLPESLVLNELIMSEVFEIARDTDSIVHLHLEQAGIATVKTVDAYVRSANLPKKRVVFHHASINVVRYAEELGYYSTILGREELIAKALSLNLKNVLIESDYIDDPGRPGVVMYPWELVKEVEEVARKKAIPTQDLLSRFLENVKYVYDVDL</sequence>
<organism evidence="1 2">
    <name type="scientific">Zestosphaera tikiterensis</name>
    <dbReference type="NCBI Taxonomy" id="1973259"/>
    <lineage>
        <taxon>Archaea</taxon>
        <taxon>Thermoproteota</taxon>
        <taxon>Thermoprotei</taxon>
        <taxon>Desulfurococcales</taxon>
        <taxon>Desulfurococcaceae</taxon>
        <taxon>Zestosphaera</taxon>
    </lineage>
</organism>
<proteinExistence type="predicted"/>
<dbReference type="SUPFAM" id="SSF51556">
    <property type="entry name" value="Metallo-dependent hydrolases"/>
    <property type="match status" value="1"/>
</dbReference>
<accession>A0A2R7Y6C3</accession>
<dbReference type="EMBL" id="NBVN01000002">
    <property type="protein sequence ID" value="PUA33081.1"/>
    <property type="molecule type" value="Genomic_DNA"/>
</dbReference>
<dbReference type="Pfam" id="PF01026">
    <property type="entry name" value="TatD_DNase"/>
    <property type="match status" value="1"/>
</dbReference>
<gene>
    <name evidence="1" type="ORF">B7O98_01170</name>
</gene>
<evidence type="ECO:0000313" key="1">
    <source>
        <dbReference type="EMBL" id="PUA33081.1"/>
    </source>
</evidence>
<dbReference type="Proteomes" id="UP000244093">
    <property type="component" value="Unassembled WGS sequence"/>
</dbReference>
<dbReference type="Gene3D" id="3.20.20.140">
    <property type="entry name" value="Metal-dependent hydrolases"/>
    <property type="match status" value="1"/>
</dbReference>
<name>A0A2R7Y6C3_9CREN</name>